<dbReference type="EMBL" id="MTKT01003240">
    <property type="protein sequence ID" value="OWM75399.1"/>
    <property type="molecule type" value="Genomic_DNA"/>
</dbReference>
<name>A0A218WSB1_PUNGR</name>
<comment type="similarity">
    <text evidence="2 8 9">Belongs to the glycosyl hydrolase 9 (cellulase E) family.</text>
</comment>
<keyword evidence="13" id="KW-1185">Reference proteome</keyword>
<dbReference type="Proteomes" id="UP000197138">
    <property type="component" value="Unassembled WGS sequence"/>
</dbReference>
<evidence type="ECO:0000259" key="10">
    <source>
        <dbReference type="Pfam" id="PF00759"/>
    </source>
</evidence>
<reference evidence="12" key="1">
    <citation type="journal article" date="2017" name="Plant J.">
        <title>The pomegranate (Punica granatum L.) genome and the genomics of punicalagin biosynthesis.</title>
        <authorList>
            <person name="Qin G."/>
            <person name="Xu C."/>
            <person name="Ming R."/>
            <person name="Tang H."/>
            <person name="Guyot R."/>
            <person name="Kramer E.M."/>
            <person name="Hu Y."/>
            <person name="Yi X."/>
            <person name="Qi Y."/>
            <person name="Xu X."/>
            <person name="Gao Z."/>
            <person name="Pan H."/>
            <person name="Jian J."/>
            <person name="Tian Y."/>
            <person name="Yue Z."/>
            <person name="Xu Y."/>
        </authorList>
    </citation>
    <scope>NUCLEOTIDE SEQUENCE [LARGE SCALE GENOMIC DNA]</scope>
    <source>
        <strain evidence="12">cv. Dabenzi</strain>
    </source>
</reference>
<protein>
    <recommendedName>
        <fullName evidence="9">Endoglucanase</fullName>
        <ecNumber evidence="9">3.2.1.4</ecNumber>
    </recommendedName>
</protein>
<dbReference type="RefSeq" id="XP_031384018.1">
    <property type="nucleotide sequence ID" value="XM_031528158.1"/>
</dbReference>
<dbReference type="AlphaFoldDB" id="A0A218WSB1"/>
<organism evidence="11 12">
    <name type="scientific">Punica granatum</name>
    <name type="common">Pomegranate</name>
    <dbReference type="NCBI Taxonomy" id="22663"/>
    <lineage>
        <taxon>Eukaryota</taxon>
        <taxon>Viridiplantae</taxon>
        <taxon>Streptophyta</taxon>
        <taxon>Embryophyta</taxon>
        <taxon>Tracheophyta</taxon>
        <taxon>Spermatophyta</taxon>
        <taxon>Magnoliopsida</taxon>
        <taxon>eudicotyledons</taxon>
        <taxon>Gunneridae</taxon>
        <taxon>Pentapetalae</taxon>
        <taxon>rosids</taxon>
        <taxon>malvids</taxon>
        <taxon>Myrtales</taxon>
        <taxon>Lythraceae</taxon>
        <taxon>Punica</taxon>
    </lineage>
</organism>
<dbReference type="Proteomes" id="UP000515151">
    <property type="component" value="Chromosome 2"/>
</dbReference>
<dbReference type="Gene3D" id="1.50.10.10">
    <property type="match status" value="1"/>
</dbReference>
<dbReference type="GO" id="GO:0008810">
    <property type="term" value="F:cellulase activity"/>
    <property type="evidence" value="ECO:0007669"/>
    <property type="project" value="UniProtKB-EC"/>
</dbReference>
<feature type="active site" evidence="8">
    <location>
        <position position="421"/>
    </location>
</feature>
<dbReference type="InterPro" id="IPR001701">
    <property type="entry name" value="Glyco_hydro_9"/>
</dbReference>
<dbReference type="PROSITE" id="PS00592">
    <property type="entry name" value="GH9_2"/>
    <property type="match status" value="1"/>
</dbReference>
<dbReference type="InterPro" id="IPR018221">
    <property type="entry name" value="Glyco_hydro_9_His_AS"/>
</dbReference>
<keyword evidence="3 8" id="KW-0378">Hydrolase</keyword>
<dbReference type="SUPFAM" id="SSF48208">
    <property type="entry name" value="Six-hairpin glycosidases"/>
    <property type="match status" value="1"/>
</dbReference>
<evidence type="ECO:0000256" key="2">
    <source>
        <dbReference type="ARBA" id="ARBA00007072"/>
    </source>
</evidence>
<evidence type="ECO:0000256" key="9">
    <source>
        <dbReference type="RuleBase" id="RU361166"/>
    </source>
</evidence>
<keyword evidence="6 8" id="KW-0326">Glycosidase</keyword>
<accession>A0A218WSB1</accession>
<evidence type="ECO:0000256" key="1">
    <source>
        <dbReference type="ARBA" id="ARBA00000966"/>
    </source>
</evidence>
<evidence type="ECO:0000313" key="14">
    <source>
        <dbReference type="RefSeq" id="XP_031384018.1"/>
    </source>
</evidence>
<evidence type="ECO:0000256" key="3">
    <source>
        <dbReference type="ARBA" id="ARBA00022801"/>
    </source>
</evidence>
<reference evidence="14" key="4">
    <citation type="submission" date="2025-04" db="UniProtKB">
        <authorList>
            <consortium name="RefSeq"/>
        </authorList>
    </citation>
    <scope>IDENTIFICATION</scope>
    <source>
        <tissue evidence="14">Leaf</tissue>
    </source>
</reference>
<evidence type="ECO:0000256" key="7">
    <source>
        <dbReference type="ARBA" id="ARBA00023326"/>
    </source>
</evidence>
<keyword evidence="7 8" id="KW-0624">Polysaccharide degradation</keyword>
<dbReference type="InterPro" id="IPR012341">
    <property type="entry name" value="6hp_glycosidase-like_sf"/>
</dbReference>
<proteinExistence type="inferred from homology"/>
<dbReference type="Pfam" id="PF00759">
    <property type="entry name" value="Glyco_hydro_9"/>
    <property type="match status" value="1"/>
</dbReference>
<dbReference type="PANTHER" id="PTHR22298">
    <property type="entry name" value="ENDO-1,4-BETA-GLUCANASE"/>
    <property type="match status" value="1"/>
</dbReference>
<gene>
    <name evidence="14" type="primary">LOC116197890</name>
    <name evidence="11" type="ORF">CDL15_Pgr021563</name>
</gene>
<dbReference type="InterPro" id="IPR008928">
    <property type="entry name" value="6-hairpin_glycosidase_sf"/>
</dbReference>
<evidence type="ECO:0000313" key="11">
    <source>
        <dbReference type="EMBL" id="OWM75399.1"/>
    </source>
</evidence>
<sequence>MAEKGELRFGRHCPLLLIHAVLLTLLLAVAGAFDYADALAKSLLYFEAQRSGRLPYNQRVTWRDHSGLTDGLEQGVDLVGGYYDAGDHVKFGLPMAFTVTMLSWSVIEYAEQIDHAGELEHALDAIKWGTDYFVKAHTSPNVLWAEVGDGDTDHYCWQRPEDMTTSRRAYKVDENNPGSDLAGETAAAMAAASIVFRKSNPHYAHLLLHHAQQLFEFGDRYRGEYDRSVEVVKSYYGSVSGYKDELLWAALWLHRATDSEFYLNYAIDKAHCFGGVGWAMTEFSWDVKYAGLQVMASQLLMKAKHKTHGHILELYRSKAEYYICSCLDMNNGTDVERTPGGLLYVRQWNNMQYVSSAAFLLTVYSDLISSSNKKLQCPGGLVDHEEILAFAKFQADYILGSNPMNMSYLVGYGPNYPRRVHHRGASIVSYREYRGFIGCTQGYDNWYGRPEPNPNVVTGALVGGPDCQDNFLDQRGNYMQTEACTYNTAPLVGVFARLMQLERPIQELGRGRSFPLLASYKKK</sequence>
<evidence type="ECO:0000256" key="4">
    <source>
        <dbReference type="ARBA" id="ARBA00023001"/>
    </source>
</evidence>
<dbReference type="EC" id="3.2.1.4" evidence="9"/>
<keyword evidence="4 9" id="KW-0136">Cellulose degradation</keyword>
<evidence type="ECO:0000256" key="8">
    <source>
        <dbReference type="PROSITE-ProRule" id="PRU10059"/>
    </source>
</evidence>
<evidence type="ECO:0000313" key="13">
    <source>
        <dbReference type="Proteomes" id="UP000515151"/>
    </source>
</evidence>
<reference evidence="13" key="3">
    <citation type="journal article" date="2020" name="Plant Biotechnol. J.">
        <title>The pomegranate (Punica granatum L.) draft genome dissects genetic divergence between soft- and hard-seeded cultivars.</title>
        <authorList>
            <person name="Luo X."/>
            <person name="Li H."/>
            <person name="Wu Z."/>
            <person name="Yao W."/>
            <person name="Zhao P."/>
            <person name="Cao D."/>
            <person name="Yu H."/>
            <person name="Li K."/>
            <person name="Poudel K."/>
            <person name="Zhao D."/>
            <person name="Zhang F."/>
            <person name="Xia X."/>
            <person name="Chen L."/>
            <person name="Wang Q."/>
            <person name="Jing D."/>
            <person name="Cao S."/>
        </authorList>
    </citation>
    <scope>NUCLEOTIDE SEQUENCE [LARGE SCALE GENOMIC DNA]</scope>
</reference>
<dbReference type="GO" id="GO:0030245">
    <property type="term" value="P:cellulose catabolic process"/>
    <property type="evidence" value="ECO:0007669"/>
    <property type="project" value="UniProtKB-KW"/>
</dbReference>
<evidence type="ECO:0000313" key="12">
    <source>
        <dbReference type="Proteomes" id="UP000197138"/>
    </source>
</evidence>
<dbReference type="GeneID" id="116197890"/>
<dbReference type="FunFam" id="1.50.10.10:FF:000020">
    <property type="entry name" value="Endoglucanase"/>
    <property type="match status" value="1"/>
</dbReference>
<comment type="catalytic activity">
    <reaction evidence="1 9">
        <text>Endohydrolysis of (1-&gt;4)-beta-D-glucosidic linkages in cellulose, lichenin and cereal beta-D-glucans.</text>
        <dbReference type="EC" id="3.2.1.4"/>
    </reaction>
</comment>
<reference evidence="11" key="2">
    <citation type="submission" date="2017-06" db="EMBL/GenBank/DDBJ databases">
        <title>The pomegranate genome and the genomics of punicalagin biosynthesis.</title>
        <authorList>
            <person name="Xu C."/>
        </authorList>
    </citation>
    <scope>NUCLEOTIDE SEQUENCE [LARGE SCALE GENOMIC DNA]</scope>
    <source>
        <tissue evidence="11">Fresh leaf</tissue>
    </source>
</reference>
<dbReference type="OrthoDB" id="10257085at2759"/>
<evidence type="ECO:0000256" key="6">
    <source>
        <dbReference type="ARBA" id="ARBA00023295"/>
    </source>
</evidence>
<evidence type="ECO:0000256" key="5">
    <source>
        <dbReference type="ARBA" id="ARBA00023277"/>
    </source>
</evidence>
<feature type="domain" description="Glycoside hydrolase family 9" evidence="10">
    <location>
        <begin position="35"/>
        <end position="494"/>
    </location>
</feature>
<keyword evidence="5 8" id="KW-0119">Carbohydrate metabolism</keyword>